<accession>A0A6M3M3Y6</accession>
<organism evidence="1">
    <name type="scientific">viral metagenome</name>
    <dbReference type="NCBI Taxonomy" id="1070528"/>
    <lineage>
        <taxon>unclassified sequences</taxon>
        <taxon>metagenomes</taxon>
        <taxon>organismal metagenomes</taxon>
    </lineage>
</organism>
<gene>
    <name evidence="1" type="ORF">MM171B01520_0002</name>
</gene>
<proteinExistence type="predicted"/>
<reference evidence="1" key="1">
    <citation type="submission" date="2020-03" db="EMBL/GenBank/DDBJ databases">
        <title>The deep terrestrial virosphere.</title>
        <authorList>
            <person name="Holmfeldt K."/>
            <person name="Nilsson E."/>
            <person name="Simone D."/>
            <person name="Lopez-Fernandez M."/>
            <person name="Wu X."/>
            <person name="de Brujin I."/>
            <person name="Lundin D."/>
            <person name="Andersson A."/>
            <person name="Bertilsson S."/>
            <person name="Dopson M."/>
        </authorList>
    </citation>
    <scope>NUCLEOTIDE SEQUENCE</scope>
    <source>
        <strain evidence="1">MM171B01520</strain>
    </source>
</reference>
<evidence type="ECO:0000313" key="1">
    <source>
        <dbReference type="EMBL" id="QJB02068.1"/>
    </source>
</evidence>
<dbReference type="AlphaFoldDB" id="A0A6M3M3Y6"/>
<name>A0A6M3M3Y6_9ZZZZ</name>
<protein>
    <submittedName>
        <fullName evidence="1">Uncharacterized protein</fullName>
    </submittedName>
</protein>
<dbReference type="EMBL" id="MT143756">
    <property type="protein sequence ID" value="QJB02068.1"/>
    <property type="molecule type" value="Genomic_DNA"/>
</dbReference>
<sequence>MDHDEYIRIIIGECRIPSELEFLGLVDTGRAELLQIIATLSGISIGICTVRDIFKEVVKK</sequence>